<dbReference type="Pfam" id="PF01522">
    <property type="entry name" value="Polysacc_deac_1"/>
    <property type="match status" value="1"/>
</dbReference>
<evidence type="ECO:0000313" key="5">
    <source>
        <dbReference type="Proteomes" id="UP000280759"/>
    </source>
</evidence>
<dbReference type="SUPFAM" id="SSF144015">
    <property type="entry name" value="Peptidoglycan deacetylase N-terminal noncatalytic region"/>
    <property type="match status" value="1"/>
</dbReference>
<keyword evidence="1" id="KW-0479">Metal-binding</keyword>
<feature type="domain" description="NodB homology" evidence="3">
    <location>
        <begin position="246"/>
        <end position="420"/>
    </location>
</feature>
<evidence type="ECO:0000256" key="1">
    <source>
        <dbReference type="ARBA" id="ARBA00022723"/>
    </source>
</evidence>
<dbReference type="EMBL" id="UXEP01000017">
    <property type="protein sequence ID" value="VDC42875.1"/>
    <property type="molecule type" value="Genomic_DNA"/>
</dbReference>
<keyword evidence="2 4" id="KW-0378">Hydrolase</keyword>
<dbReference type="GO" id="GO:0005975">
    <property type="term" value="P:carbohydrate metabolic process"/>
    <property type="evidence" value="ECO:0007669"/>
    <property type="project" value="InterPro"/>
</dbReference>
<dbReference type="GO" id="GO:0046872">
    <property type="term" value="F:metal ion binding"/>
    <property type="evidence" value="ECO:0007669"/>
    <property type="project" value="UniProtKB-KW"/>
</dbReference>
<sequence length="429" mass="48600">MKKLNFILISLLSIVLVSLAVISINHWKMNRDSQHLVLDEKKKGKSGLTIKTVKHIKNGQQDYYYFSPIATADDFFVNNLPISLYKDQTPDKAVILVKPERQASQLKSVQKLIISKKVYQKKLFHLTKLSEKVVSSYHITKDFQPFHLKDLVSGHLERIEQEVGKKYPDKPFHITDYDNLSDRDHLLGDHFDVNEGQLTLGKEITISLASLFDVINPDFLETADKVAYDEYLAKKKAEEEAQHPKKIVALTFDDGPDPATTPQVLDILARYHAKASFFMMGSKVVNNEALVKRVSEAGHDIGNHTWDHPNLTKLPVDQIQSEVNRTNQAIEKACGKKPLYLRPPYGATNAMVQQASGLTQMLWTVDTRDWENHSTEGIMANLKKQLQPGGVVLMHDIHQTTVDALPTVMEYLKAEGYQCVTLSELYGHT</sequence>
<dbReference type="Gene3D" id="3.20.20.370">
    <property type="entry name" value="Glycoside hydrolase/deacetylase"/>
    <property type="match status" value="1"/>
</dbReference>
<dbReference type="GO" id="GO:0016020">
    <property type="term" value="C:membrane"/>
    <property type="evidence" value="ECO:0007669"/>
    <property type="project" value="TreeGrafter"/>
</dbReference>
<dbReference type="AlphaFoldDB" id="A0A3P5XQU8"/>
<protein>
    <submittedName>
        <fullName evidence="4">Peptidoglycan-N-acetylglucosamine deacetylase</fullName>
        <ecNumber evidence="4">3.5.1.104</ecNumber>
    </submittedName>
</protein>
<reference evidence="4 5" key="1">
    <citation type="submission" date="2018-10" db="EMBL/GenBank/DDBJ databases">
        <authorList>
            <consortium name="Molecular Microbiology and Infection Unit (UMMI)"/>
            <person name="Machado M."/>
        </authorList>
    </citation>
    <scope>NUCLEOTIDE SEQUENCE [LARGE SCALE GENOMIC DNA]</scope>
    <source>
        <strain evidence="4">FMV2238.02</strain>
    </source>
</reference>
<dbReference type="GO" id="GO:0016810">
    <property type="term" value="F:hydrolase activity, acting on carbon-nitrogen (but not peptide) bonds"/>
    <property type="evidence" value="ECO:0007669"/>
    <property type="project" value="InterPro"/>
</dbReference>
<dbReference type="PANTHER" id="PTHR10587:SF133">
    <property type="entry name" value="CHITIN DEACETYLASE 1-RELATED"/>
    <property type="match status" value="1"/>
</dbReference>
<organism evidence="4 5">
    <name type="scientific">Streptococcus canis</name>
    <dbReference type="NCBI Taxonomy" id="1329"/>
    <lineage>
        <taxon>Bacteria</taxon>
        <taxon>Bacillati</taxon>
        <taxon>Bacillota</taxon>
        <taxon>Bacilli</taxon>
        <taxon>Lactobacillales</taxon>
        <taxon>Streptococcaceae</taxon>
        <taxon>Streptococcus</taxon>
    </lineage>
</organism>
<dbReference type="Proteomes" id="UP000280759">
    <property type="component" value="Unassembled WGS sequence"/>
</dbReference>
<dbReference type="RefSeq" id="WP_125074427.1">
    <property type="nucleotide sequence ID" value="NZ_CP053792.1"/>
</dbReference>
<gene>
    <name evidence="4" type="primary">pgdA</name>
    <name evidence="4" type="ORF">FMV2238Y02_13480</name>
</gene>
<accession>A0A3P5XQU8</accession>
<dbReference type="EC" id="3.5.1.104" evidence="4"/>
<dbReference type="InterPro" id="IPR050248">
    <property type="entry name" value="Polysacc_deacetylase_ArnD"/>
</dbReference>
<evidence type="ECO:0000256" key="2">
    <source>
        <dbReference type="ARBA" id="ARBA00022801"/>
    </source>
</evidence>
<dbReference type="InterPro" id="IPR011330">
    <property type="entry name" value="Glyco_hydro/deAcase_b/a-brl"/>
</dbReference>
<dbReference type="Gene3D" id="3.90.640.30">
    <property type="match status" value="1"/>
</dbReference>
<dbReference type="PROSITE" id="PS51677">
    <property type="entry name" value="NODB"/>
    <property type="match status" value="1"/>
</dbReference>
<evidence type="ECO:0000313" key="4">
    <source>
        <dbReference type="EMBL" id="VDC42875.1"/>
    </source>
</evidence>
<keyword evidence="5" id="KW-1185">Reference proteome</keyword>
<evidence type="ECO:0000259" key="3">
    <source>
        <dbReference type="PROSITE" id="PS51677"/>
    </source>
</evidence>
<dbReference type="InterPro" id="IPR002509">
    <property type="entry name" value="NODB_dom"/>
</dbReference>
<proteinExistence type="predicted"/>
<dbReference type="PANTHER" id="PTHR10587">
    <property type="entry name" value="GLYCOSYL TRANSFERASE-RELATED"/>
    <property type="match status" value="1"/>
</dbReference>
<dbReference type="SUPFAM" id="SSF88713">
    <property type="entry name" value="Glycoside hydrolase/deacetylase"/>
    <property type="match status" value="1"/>
</dbReference>
<name>A0A3P5XQU8_STRCB</name>